<comment type="caution">
    <text evidence="2">The sequence shown here is derived from an EMBL/GenBank/DDBJ whole genome shotgun (WGS) entry which is preliminary data.</text>
</comment>
<dbReference type="Proteomes" id="UP000636709">
    <property type="component" value="Unassembled WGS sequence"/>
</dbReference>
<keyword evidence="3" id="KW-1185">Reference proteome</keyword>
<name>A0A835FA96_9POAL</name>
<organism evidence="2 3">
    <name type="scientific">Digitaria exilis</name>
    <dbReference type="NCBI Taxonomy" id="1010633"/>
    <lineage>
        <taxon>Eukaryota</taxon>
        <taxon>Viridiplantae</taxon>
        <taxon>Streptophyta</taxon>
        <taxon>Embryophyta</taxon>
        <taxon>Tracheophyta</taxon>
        <taxon>Spermatophyta</taxon>
        <taxon>Magnoliopsida</taxon>
        <taxon>Liliopsida</taxon>
        <taxon>Poales</taxon>
        <taxon>Poaceae</taxon>
        <taxon>PACMAD clade</taxon>
        <taxon>Panicoideae</taxon>
        <taxon>Panicodae</taxon>
        <taxon>Paniceae</taxon>
        <taxon>Anthephorinae</taxon>
        <taxon>Digitaria</taxon>
    </lineage>
</organism>
<evidence type="ECO:0000313" key="2">
    <source>
        <dbReference type="EMBL" id="KAF8733060.1"/>
    </source>
</evidence>
<evidence type="ECO:0000256" key="1">
    <source>
        <dbReference type="SAM" id="Phobius"/>
    </source>
</evidence>
<protein>
    <submittedName>
        <fullName evidence="2">Uncharacterized protein</fullName>
    </submittedName>
</protein>
<accession>A0A835FA96</accession>
<keyword evidence="1" id="KW-0472">Membrane</keyword>
<feature type="transmembrane region" description="Helical" evidence="1">
    <location>
        <begin position="53"/>
        <end position="73"/>
    </location>
</feature>
<dbReference type="AlphaFoldDB" id="A0A835FA96"/>
<reference evidence="2" key="1">
    <citation type="submission" date="2020-07" db="EMBL/GenBank/DDBJ databases">
        <title>Genome sequence and genetic diversity analysis of an under-domesticated orphan crop, white fonio (Digitaria exilis).</title>
        <authorList>
            <person name="Bennetzen J.L."/>
            <person name="Chen S."/>
            <person name="Ma X."/>
            <person name="Wang X."/>
            <person name="Yssel A.E.J."/>
            <person name="Chaluvadi S.R."/>
            <person name="Johnson M."/>
            <person name="Gangashetty P."/>
            <person name="Hamidou F."/>
            <person name="Sanogo M.D."/>
            <person name="Zwaenepoel A."/>
            <person name="Wallace J."/>
            <person name="Van De Peer Y."/>
            <person name="Van Deynze A."/>
        </authorList>
    </citation>
    <scope>NUCLEOTIDE SEQUENCE</scope>
    <source>
        <tissue evidence="2">Leaves</tissue>
    </source>
</reference>
<keyword evidence="1" id="KW-1133">Transmembrane helix</keyword>
<sequence length="155" mass="16469">MDHVLWLHIEHEHHTAARIGKGGVDASRAVLALAAVALFLALTGSLATTKAALFVLSNAIILALFFADCRCFFVAAGASATSDAIVVDACEEQPGASDYVLEKQGCHNQQCAVQPRASCPGYLLQYGAGAAARPWAAPCPIDPPRVMYKILDRDY</sequence>
<gene>
    <name evidence="2" type="ORF">HU200_015421</name>
</gene>
<feature type="transmembrane region" description="Helical" evidence="1">
    <location>
        <begin position="29"/>
        <end position="47"/>
    </location>
</feature>
<proteinExistence type="predicted"/>
<evidence type="ECO:0000313" key="3">
    <source>
        <dbReference type="Proteomes" id="UP000636709"/>
    </source>
</evidence>
<keyword evidence="1" id="KW-0812">Transmembrane</keyword>
<dbReference type="EMBL" id="JACEFO010001603">
    <property type="protein sequence ID" value="KAF8733060.1"/>
    <property type="molecule type" value="Genomic_DNA"/>
</dbReference>